<dbReference type="InterPro" id="IPR001764">
    <property type="entry name" value="Glyco_hydro_3_N"/>
</dbReference>
<keyword evidence="2" id="KW-0378">Hydrolase</keyword>
<feature type="compositionally biased region" description="Basic and acidic residues" evidence="3">
    <location>
        <begin position="35"/>
        <end position="61"/>
    </location>
</feature>
<feature type="region of interest" description="Disordered" evidence="3">
    <location>
        <begin position="1"/>
        <end position="72"/>
    </location>
</feature>
<evidence type="ECO:0000313" key="7">
    <source>
        <dbReference type="Proteomes" id="UP000058305"/>
    </source>
</evidence>
<dbReference type="OrthoDB" id="3187421at2"/>
<feature type="transmembrane region" description="Helical" evidence="4">
    <location>
        <begin position="91"/>
        <end position="113"/>
    </location>
</feature>
<dbReference type="RefSeq" id="WP_067230562.1">
    <property type="nucleotide sequence ID" value="NZ_CP014145.1"/>
</dbReference>
<feature type="domain" description="Fibronectin type III-like" evidence="5">
    <location>
        <begin position="457"/>
        <end position="530"/>
    </location>
</feature>
<dbReference type="Pfam" id="PF01915">
    <property type="entry name" value="Glyco_hydro_3_C"/>
    <property type="match status" value="1"/>
</dbReference>
<dbReference type="Pfam" id="PF14310">
    <property type="entry name" value="Fn3-like"/>
    <property type="match status" value="1"/>
</dbReference>
<dbReference type="Gene3D" id="2.60.40.10">
    <property type="entry name" value="Immunoglobulins"/>
    <property type="match status" value="1"/>
</dbReference>
<accession>A0A109QXE5</accession>
<dbReference type="InterPro" id="IPR036881">
    <property type="entry name" value="Glyco_hydro_3_C_sf"/>
</dbReference>
<keyword evidence="4" id="KW-1133">Transmembrane helix</keyword>
<dbReference type="AlphaFoldDB" id="A0A109QXE5"/>
<evidence type="ECO:0000256" key="1">
    <source>
        <dbReference type="ARBA" id="ARBA00005336"/>
    </source>
</evidence>
<evidence type="ECO:0000256" key="3">
    <source>
        <dbReference type="SAM" id="MobiDB-lite"/>
    </source>
</evidence>
<dbReference type="EMBL" id="CP014145">
    <property type="protein sequence ID" value="AMB59853.1"/>
    <property type="molecule type" value="Genomic_DNA"/>
</dbReference>
<dbReference type="InterPro" id="IPR026891">
    <property type="entry name" value="Fn3-like"/>
</dbReference>
<keyword evidence="4" id="KW-0472">Membrane</keyword>
<dbReference type="KEGG" id="mvd:AWU67_14405"/>
<comment type="similarity">
    <text evidence="1">Belongs to the glycosyl hydrolase 3 family.</text>
</comment>
<dbReference type="Pfam" id="PF00933">
    <property type="entry name" value="Glyco_hydro_3"/>
    <property type="match status" value="1"/>
</dbReference>
<evidence type="ECO:0000256" key="4">
    <source>
        <dbReference type="SAM" id="Phobius"/>
    </source>
</evidence>
<name>A0A109QXE5_9MICO</name>
<sequence>MESRTELKQAAKERLAAEKAAKLQRKTELQAMTPADRKAAKSADREAARAARRAEKSEAKAARASMSRAERREARRAERAYRRLKARPRRIAGWSVAVAVLAIVGIVAAPVIADVNRLLSVKVDSSTADGVAARAYATGLAEDISDEGIVLLKNDNDVLPLAEQAVNVFGFDSFNLRFGGGGSGAGDQSTAVGLYEALEEQGIATNPELKAAMEAAGAKSKAGSSTGLIQVIGALTGGGGEAGEPAPDYLTGDVMAQASEFADTALVVLASSSVEASDAAPEQLALSGTQRQLLDTVTGSFENVVVVINAGNAMELGFLDEYPQITGALWIGTPGPRGAVSLAKILDGDVNPSGRLTDTYATDVASAPGTENFGDYDYANTKRSFLEYEEGIYVGYRYYETRFADDEEGYAAAVQFPFGHGLSYTSFDWQAAEPVVTDGTVSVDVVVTNTGQAAGKDVVQLYFSAPYTPGGIEKSAIELAGYAKTSLLEPGQSETVTIAYDVRDMSSWDGARGAYLLEAGNYGIAVSRDVHSPVAEFDTTVAADVVYDTDEATGVALESRFEDASGDLTFLSRDEWESTYPTTPDGDRTASAELLAEMYPEVIPAEGTAPTQGVDHGLRLEDLRGLDYDDAKWEDFLDQFTTDELIKVFANGGYQTAEIERLGVPSGVLLDGPAGLNFFFGDITAASFPTEVVIASTWNTDLARAMGEAIGAEANAYGVQGWYAPGMNLHRTALGGRNFEYYSEDPVVSGTMGAAMVAGAQSTGLITFMKHFALNEQEINARSGVHVWADEQAIRELYLRPFEITVKDGGANGAMSSFVHVGARWSGGNEALLEDVLRGEWGFQGVVSSDAVLGAFMDPGQAIIAGNDLMLAVLPSVTESAARNALAADPVGIGGGLRDRVHAVMFALLHTDLFD</sequence>
<dbReference type="GO" id="GO:0004553">
    <property type="term" value="F:hydrolase activity, hydrolyzing O-glycosyl compounds"/>
    <property type="evidence" value="ECO:0007669"/>
    <property type="project" value="InterPro"/>
</dbReference>
<dbReference type="SMART" id="SM01217">
    <property type="entry name" value="Fn3_like"/>
    <property type="match status" value="1"/>
</dbReference>
<dbReference type="InterPro" id="IPR002772">
    <property type="entry name" value="Glyco_hydro_3_C"/>
</dbReference>
<dbReference type="InterPro" id="IPR050288">
    <property type="entry name" value="Cellulose_deg_GH3"/>
</dbReference>
<dbReference type="InterPro" id="IPR017853">
    <property type="entry name" value="GH"/>
</dbReference>
<gene>
    <name evidence="6" type="ORF">AWU67_14405</name>
</gene>
<dbReference type="PRINTS" id="PR00133">
    <property type="entry name" value="GLHYDRLASE3"/>
</dbReference>
<dbReference type="InterPro" id="IPR036962">
    <property type="entry name" value="Glyco_hydro_3_N_sf"/>
</dbReference>
<evidence type="ECO:0000313" key="6">
    <source>
        <dbReference type="EMBL" id="AMB59853.1"/>
    </source>
</evidence>
<dbReference type="GO" id="GO:0005975">
    <property type="term" value="P:carbohydrate metabolic process"/>
    <property type="evidence" value="ECO:0007669"/>
    <property type="project" value="InterPro"/>
</dbReference>
<dbReference type="Gene3D" id="3.20.20.300">
    <property type="entry name" value="Glycoside hydrolase, family 3, N-terminal domain"/>
    <property type="match status" value="1"/>
</dbReference>
<keyword evidence="7" id="KW-1185">Reference proteome</keyword>
<dbReference type="PANTHER" id="PTHR42715">
    <property type="entry name" value="BETA-GLUCOSIDASE"/>
    <property type="match status" value="1"/>
</dbReference>
<evidence type="ECO:0000259" key="5">
    <source>
        <dbReference type="SMART" id="SM01217"/>
    </source>
</evidence>
<dbReference type="SUPFAM" id="SSF51445">
    <property type="entry name" value="(Trans)glycosidases"/>
    <property type="match status" value="1"/>
</dbReference>
<protein>
    <recommendedName>
        <fullName evidence="5">Fibronectin type III-like domain-containing protein</fullName>
    </recommendedName>
</protein>
<proteinExistence type="inferred from homology"/>
<reference evidence="7" key="2">
    <citation type="submission" date="2016-01" db="EMBL/GenBank/DDBJ databases">
        <title>First complete genome sequence of a species in the genus Microterricola, an extremophilic cold active enzyme producing strain ERGS5:02 isolated from Sikkim Himalaya.</title>
        <authorList>
            <person name="Kumar R."/>
            <person name="Singh D."/>
            <person name="Swarnkar M.K."/>
        </authorList>
    </citation>
    <scope>NUCLEOTIDE SEQUENCE [LARGE SCALE GENOMIC DNA]</scope>
    <source>
        <strain evidence="7">ERGS5:02</strain>
    </source>
</reference>
<dbReference type="Proteomes" id="UP000058305">
    <property type="component" value="Chromosome"/>
</dbReference>
<dbReference type="InterPro" id="IPR013783">
    <property type="entry name" value="Ig-like_fold"/>
</dbReference>
<organism evidence="6 7">
    <name type="scientific">Microterricola viridarii</name>
    <dbReference type="NCBI Taxonomy" id="412690"/>
    <lineage>
        <taxon>Bacteria</taxon>
        <taxon>Bacillati</taxon>
        <taxon>Actinomycetota</taxon>
        <taxon>Actinomycetes</taxon>
        <taxon>Micrococcales</taxon>
        <taxon>Microbacteriaceae</taxon>
        <taxon>Microterricola</taxon>
    </lineage>
</organism>
<dbReference type="Gene3D" id="3.40.50.1700">
    <property type="entry name" value="Glycoside hydrolase family 3 C-terminal domain"/>
    <property type="match status" value="1"/>
</dbReference>
<keyword evidence="4" id="KW-0812">Transmembrane</keyword>
<dbReference type="PANTHER" id="PTHR42715:SF10">
    <property type="entry name" value="BETA-GLUCOSIDASE"/>
    <property type="match status" value="1"/>
</dbReference>
<reference evidence="6 7" key="1">
    <citation type="journal article" date="2016" name="J. Biotechnol.">
        <title>First complete genome sequence of a species in the genus Microterricola, an extremophilic cold active enzyme producing bacterial strain ERGS5:02 isolated from Sikkim Himalaya.</title>
        <authorList>
            <person name="Himanshu"/>
            <person name="Swarnkar M.K."/>
            <person name="Singh D."/>
            <person name="Kumar R."/>
        </authorList>
    </citation>
    <scope>NUCLEOTIDE SEQUENCE [LARGE SCALE GENOMIC DNA]</scope>
    <source>
        <strain evidence="6 7">ERGS5:02</strain>
    </source>
</reference>
<dbReference type="SUPFAM" id="SSF52279">
    <property type="entry name" value="Beta-D-glucan exohydrolase, C-terminal domain"/>
    <property type="match status" value="1"/>
</dbReference>
<feature type="compositionally biased region" description="Basic and acidic residues" evidence="3">
    <location>
        <begin position="1"/>
        <end position="28"/>
    </location>
</feature>
<evidence type="ECO:0000256" key="2">
    <source>
        <dbReference type="ARBA" id="ARBA00022801"/>
    </source>
</evidence>